<reference evidence="2" key="1">
    <citation type="journal article" date="2014" name="Front. Microbiol.">
        <title>High frequency of phylogenetically diverse reductive dehalogenase-homologous genes in deep subseafloor sedimentary metagenomes.</title>
        <authorList>
            <person name="Kawai M."/>
            <person name="Futagami T."/>
            <person name="Toyoda A."/>
            <person name="Takaki Y."/>
            <person name="Nishi S."/>
            <person name="Hori S."/>
            <person name="Arai W."/>
            <person name="Tsubouchi T."/>
            <person name="Morono Y."/>
            <person name="Uchiyama I."/>
            <person name="Ito T."/>
            <person name="Fujiyama A."/>
            <person name="Inagaki F."/>
            <person name="Takami H."/>
        </authorList>
    </citation>
    <scope>NUCLEOTIDE SEQUENCE</scope>
    <source>
        <strain evidence="2">Expedition CK06-06</strain>
    </source>
</reference>
<dbReference type="Pfam" id="PF13087">
    <property type="entry name" value="AAA_12"/>
    <property type="match status" value="1"/>
</dbReference>
<dbReference type="CDD" id="cd18808">
    <property type="entry name" value="SF1_C_Upf1"/>
    <property type="match status" value="1"/>
</dbReference>
<protein>
    <recommendedName>
        <fullName evidence="1">DNA2/NAM7 helicase-like C-terminal domain-containing protein</fullName>
    </recommendedName>
</protein>
<feature type="non-terminal residue" evidence="2">
    <location>
        <position position="208"/>
    </location>
</feature>
<proteinExistence type="predicted"/>
<dbReference type="SUPFAM" id="SSF52540">
    <property type="entry name" value="P-loop containing nucleoside triphosphate hydrolases"/>
    <property type="match status" value="1"/>
</dbReference>
<dbReference type="Gene3D" id="3.40.50.300">
    <property type="entry name" value="P-loop containing nucleotide triphosphate hydrolases"/>
    <property type="match status" value="1"/>
</dbReference>
<comment type="caution">
    <text evidence="2">The sequence shown here is derived from an EMBL/GenBank/DDBJ whole genome shotgun (WGS) entry which is preliminary data.</text>
</comment>
<dbReference type="PANTHER" id="PTHR10887">
    <property type="entry name" value="DNA2/NAM7 HELICASE FAMILY"/>
    <property type="match status" value="1"/>
</dbReference>
<sequence length="208" mass="24957">MESQLVIQVLKQIYETLKADGINNCWKYKKVKDVIYNEENPLTIGVISFYAAQFKDIIRRIKNLNFIQREHGSFYKFKDLDVNIQISIVDRFQGREKDIIIIPLTRSNKFRNIGFLKSRQRANVAFSRAKHNLFIIGNHDFYEKLRYINENEPYIKLIKYCKKNKLLLTLNPTKEIIDNVIDSRHFFKGFLSREEKENKVYEKFQEHL</sequence>
<dbReference type="AlphaFoldDB" id="X1N473"/>
<dbReference type="InterPro" id="IPR041679">
    <property type="entry name" value="DNA2/NAM7-like_C"/>
</dbReference>
<feature type="domain" description="DNA2/NAM7 helicase-like C-terminal" evidence="1">
    <location>
        <begin position="24"/>
        <end position="139"/>
    </location>
</feature>
<dbReference type="InterPro" id="IPR045055">
    <property type="entry name" value="DNA2/NAM7-like"/>
</dbReference>
<accession>X1N473</accession>
<gene>
    <name evidence="2" type="ORF">S06H3_25462</name>
</gene>
<dbReference type="InterPro" id="IPR027417">
    <property type="entry name" value="P-loop_NTPase"/>
</dbReference>
<dbReference type="EMBL" id="BARV01014656">
    <property type="protein sequence ID" value="GAI21645.1"/>
    <property type="molecule type" value="Genomic_DNA"/>
</dbReference>
<organism evidence="2">
    <name type="scientific">marine sediment metagenome</name>
    <dbReference type="NCBI Taxonomy" id="412755"/>
    <lineage>
        <taxon>unclassified sequences</taxon>
        <taxon>metagenomes</taxon>
        <taxon>ecological metagenomes</taxon>
    </lineage>
</organism>
<dbReference type="PANTHER" id="PTHR10887:SF495">
    <property type="entry name" value="HELICASE SENATAXIN ISOFORM X1-RELATED"/>
    <property type="match status" value="1"/>
</dbReference>
<dbReference type="InterPro" id="IPR047187">
    <property type="entry name" value="SF1_C_Upf1"/>
</dbReference>
<evidence type="ECO:0000313" key="2">
    <source>
        <dbReference type="EMBL" id="GAI21645.1"/>
    </source>
</evidence>
<evidence type="ECO:0000259" key="1">
    <source>
        <dbReference type="Pfam" id="PF13087"/>
    </source>
</evidence>
<name>X1N473_9ZZZZ</name>